<feature type="chain" id="PRO_5036261722" description="Secreted protein" evidence="1">
    <location>
        <begin position="24"/>
        <end position="106"/>
    </location>
</feature>
<proteinExistence type="predicted"/>
<dbReference type="AlphaFoldDB" id="A0A8D8PX37"/>
<feature type="signal peptide" evidence="1">
    <location>
        <begin position="1"/>
        <end position="23"/>
    </location>
</feature>
<dbReference type="EMBL" id="HBUF01038283">
    <property type="protein sequence ID" value="CAG6617260.1"/>
    <property type="molecule type" value="Transcribed_RNA"/>
</dbReference>
<organism evidence="2">
    <name type="scientific">Cacopsylla melanoneura</name>
    <dbReference type="NCBI Taxonomy" id="428564"/>
    <lineage>
        <taxon>Eukaryota</taxon>
        <taxon>Metazoa</taxon>
        <taxon>Ecdysozoa</taxon>
        <taxon>Arthropoda</taxon>
        <taxon>Hexapoda</taxon>
        <taxon>Insecta</taxon>
        <taxon>Pterygota</taxon>
        <taxon>Neoptera</taxon>
        <taxon>Paraneoptera</taxon>
        <taxon>Hemiptera</taxon>
        <taxon>Sternorrhyncha</taxon>
        <taxon>Psylloidea</taxon>
        <taxon>Psyllidae</taxon>
        <taxon>Psyllinae</taxon>
        <taxon>Cacopsylla</taxon>
    </lineage>
</organism>
<sequence>MMNMKLYYVTVLCGFYLFETTSAAAYRRLAALEPDHVAAAEDSKDVDTTTPAAGDGLVPSNPLTSMISNVLEALGTQTRGAVSSVDSGVGGSQIDPIAGMFFFISL</sequence>
<protein>
    <recommendedName>
        <fullName evidence="3">Secreted protein</fullName>
    </recommendedName>
</protein>
<name>A0A8D8PX37_9HEMI</name>
<reference evidence="2" key="1">
    <citation type="submission" date="2021-05" db="EMBL/GenBank/DDBJ databases">
        <authorList>
            <person name="Alioto T."/>
            <person name="Alioto T."/>
            <person name="Gomez Garrido J."/>
        </authorList>
    </citation>
    <scope>NUCLEOTIDE SEQUENCE</scope>
</reference>
<evidence type="ECO:0000313" key="2">
    <source>
        <dbReference type="EMBL" id="CAG6617259.1"/>
    </source>
</evidence>
<accession>A0A8D8PX37</accession>
<evidence type="ECO:0008006" key="3">
    <source>
        <dbReference type="Google" id="ProtNLM"/>
    </source>
</evidence>
<evidence type="ECO:0000256" key="1">
    <source>
        <dbReference type="SAM" id="SignalP"/>
    </source>
</evidence>
<keyword evidence="1" id="KW-0732">Signal</keyword>
<dbReference type="EMBL" id="HBUF01038282">
    <property type="protein sequence ID" value="CAG6617259.1"/>
    <property type="molecule type" value="Transcribed_RNA"/>
</dbReference>